<comment type="caution">
    <text evidence="1">The sequence shown here is derived from an EMBL/GenBank/DDBJ whole genome shotgun (WGS) entry which is preliminary data.</text>
</comment>
<name>A0A3D9UJK5_9GAMM</name>
<dbReference type="AlphaFoldDB" id="A0A3D9UJK5"/>
<proteinExistence type="predicted"/>
<reference evidence="1 2" key="1">
    <citation type="submission" date="2018-08" db="EMBL/GenBank/DDBJ databases">
        <title>Genomic Encyclopedia of Archaeal and Bacterial Type Strains, Phase II (KMG-II): from individual species to whole genera.</title>
        <authorList>
            <person name="Goeker M."/>
        </authorList>
    </citation>
    <scope>NUCLEOTIDE SEQUENCE [LARGE SCALE GENOMIC DNA]</scope>
    <source>
        <strain evidence="1 2">DSM 17905</strain>
    </source>
</reference>
<dbReference type="Proteomes" id="UP000256294">
    <property type="component" value="Unassembled WGS sequence"/>
</dbReference>
<dbReference type="EMBL" id="QTUB01000001">
    <property type="protein sequence ID" value="REF26805.1"/>
    <property type="molecule type" value="Genomic_DNA"/>
</dbReference>
<accession>A0A3D9UJK5</accession>
<gene>
    <name evidence="1" type="ORF">BDD26_1492</name>
</gene>
<evidence type="ECO:0000313" key="1">
    <source>
        <dbReference type="EMBL" id="REF26805.1"/>
    </source>
</evidence>
<protein>
    <submittedName>
        <fullName evidence="1">Uncharacterized protein</fullName>
    </submittedName>
</protein>
<dbReference type="RefSeq" id="WP_115826045.1">
    <property type="nucleotide sequence ID" value="NZ_QTUB01000001.1"/>
</dbReference>
<sequence>MYYSNVLPAPKIDGFDGHYLYNGGSSYFCAIVPYYENAHQSDIICFYINGIATGVCFPLERLSRLGSHCTIKLSFTLFESYIGQQCKLSYTVKSGSVLTPSESLRVIYTGETGPYQNALYDRCLVYSSFGISSENIINYRNYSGDYSDYGNEAVYDCGDVNANNTVTCSTISNYKNTPDGQTGLYVVIQGSNDTAGGVRIGSEVSLSMRIDSCGGPENTFDPQIMEPYPDDPNTGQLVFPVPYYGLEKIYRNGYCKTSNGYSFGYGQLKFMYSTSDGRTSSLWQGRIFTCGPGYTSPPFKEGDPECPNIEGIHGHIVCPGCGF</sequence>
<evidence type="ECO:0000313" key="2">
    <source>
        <dbReference type="Proteomes" id="UP000256294"/>
    </source>
</evidence>
<keyword evidence="2" id="KW-1185">Reference proteome</keyword>
<organism evidence="1 2">
    <name type="scientific">Xenorhabdus cabanillasii</name>
    <dbReference type="NCBI Taxonomy" id="351673"/>
    <lineage>
        <taxon>Bacteria</taxon>
        <taxon>Pseudomonadati</taxon>
        <taxon>Pseudomonadota</taxon>
        <taxon>Gammaproteobacteria</taxon>
        <taxon>Enterobacterales</taxon>
        <taxon>Morganellaceae</taxon>
        <taxon>Xenorhabdus</taxon>
    </lineage>
</organism>